<feature type="signal peptide" evidence="1">
    <location>
        <begin position="1"/>
        <end position="17"/>
    </location>
</feature>
<organism evidence="4">
    <name type="scientific">Schistocephalus solidus</name>
    <name type="common">Tapeworm</name>
    <dbReference type="NCBI Taxonomy" id="70667"/>
    <lineage>
        <taxon>Eukaryota</taxon>
        <taxon>Metazoa</taxon>
        <taxon>Spiralia</taxon>
        <taxon>Lophotrochozoa</taxon>
        <taxon>Platyhelminthes</taxon>
        <taxon>Cestoda</taxon>
        <taxon>Eucestoda</taxon>
        <taxon>Diphyllobothriidea</taxon>
        <taxon>Diphyllobothriidae</taxon>
        <taxon>Schistocephalus</taxon>
    </lineage>
</organism>
<dbReference type="OrthoDB" id="10014409at2759"/>
<reference evidence="4" key="1">
    <citation type="submission" date="2016-06" db="UniProtKB">
        <authorList>
            <consortium name="WormBaseParasite"/>
        </authorList>
    </citation>
    <scope>IDENTIFICATION</scope>
</reference>
<sequence>MCAGCLIVRLQWPLLNAAFIALQLRGIRTKCGSTPRDGCSRASHIRLFPPPVSLNLSCQRDQVVEEERLRQWYDGARQRQRDGVQSIHIVKQSEQGCVLWPTLFSPMLVAMLMDAYRKERPGIRIAYCIDG</sequence>
<dbReference type="EMBL" id="UYSU01036147">
    <property type="protein sequence ID" value="VDL97268.1"/>
    <property type="molecule type" value="Genomic_DNA"/>
</dbReference>
<keyword evidence="1" id="KW-0732">Signal</keyword>
<gene>
    <name evidence="2" type="ORF">SSLN_LOCUS10883</name>
</gene>
<accession>A0A183T335</accession>
<evidence type="ECO:0000256" key="1">
    <source>
        <dbReference type="SAM" id="SignalP"/>
    </source>
</evidence>
<dbReference type="AlphaFoldDB" id="A0A183T335"/>
<name>A0A183T335_SCHSO</name>
<dbReference type="Proteomes" id="UP000275846">
    <property type="component" value="Unassembled WGS sequence"/>
</dbReference>
<dbReference type="WBParaSite" id="SSLN_0001130601-mRNA-1">
    <property type="protein sequence ID" value="SSLN_0001130601-mRNA-1"/>
    <property type="gene ID" value="SSLN_0001130601"/>
</dbReference>
<evidence type="ECO:0000313" key="3">
    <source>
        <dbReference type="Proteomes" id="UP000275846"/>
    </source>
</evidence>
<keyword evidence="3" id="KW-1185">Reference proteome</keyword>
<evidence type="ECO:0000313" key="2">
    <source>
        <dbReference type="EMBL" id="VDL97268.1"/>
    </source>
</evidence>
<protein>
    <submittedName>
        <fullName evidence="4">Reverse transcriptase domain-containing protein</fullName>
    </submittedName>
</protein>
<feature type="chain" id="PRO_5043141393" evidence="1">
    <location>
        <begin position="18"/>
        <end position="131"/>
    </location>
</feature>
<reference evidence="2 3" key="2">
    <citation type="submission" date="2018-11" db="EMBL/GenBank/DDBJ databases">
        <authorList>
            <consortium name="Pathogen Informatics"/>
        </authorList>
    </citation>
    <scope>NUCLEOTIDE SEQUENCE [LARGE SCALE GENOMIC DNA]</scope>
    <source>
        <strain evidence="2 3">NST_G2</strain>
    </source>
</reference>
<evidence type="ECO:0000313" key="4">
    <source>
        <dbReference type="WBParaSite" id="SSLN_0001130601-mRNA-1"/>
    </source>
</evidence>
<proteinExistence type="predicted"/>